<dbReference type="STRING" id="1048340.SAMN05444487_10948"/>
<keyword evidence="2" id="KW-1185">Reference proteome</keyword>
<dbReference type="OrthoDB" id="2990412at2"/>
<dbReference type="RefSeq" id="WP_091740017.1">
    <property type="nucleotide sequence ID" value="NZ_FNNQ01000009.1"/>
</dbReference>
<dbReference type="EMBL" id="FNNQ01000009">
    <property type="protein sequence ID" value="SDX03598.1"/>
    <property type="molecule type" value="Genomic_DNA"/>
</dbReference>
<reference evidence="1 2" key="1">
    <citation type="submission" date="2016-10" db="EMBL/GenBank/DDBJ databases">
        <authorList>
            <person name="de Groot N.N."/>
        </authorList>
    </citation>
    <scope>NUCLEOTIDE SEQUENCE [LARGE SCALE GENOMIC DNA]</scope>
    <source>
        <strain evidence="1 2">DSM 45610</strain>
    </source>
</reference>
<name>A0A1H2YFI4_9BACL</name>
<accession>A0A1H2YFI4</accession>
<evidence type="ECO:0000313" key="1">
    <source>
        <dbReference type="EMBL" id="SDX03598.1"/>
    </source>
</evidence>
<dbReference type="Proteomes" id="UP000198534">
    <property type="component" value="Unassembled WGS sequence"/>
</dbReference>
<evidence type="ECO:0000313" key="2">
    <source>
        <dbReference type="Proteomes" id="UP000198534"/>
    </source>
</evidence>
<proteinExistence type="predicted"/>
<gene>
    <name evidence="1" type="ORF">SAMN05444487_10948</name>
</gene>
<organism evidence="1 2">
    <name type="scientific">Marininema mesophilum</name>
    <dbReference type="NCBI Taxonomy" id="1048340"/>
    <lineage>
        <taxon>Bacteria</taxon>
        <taxon>Bacillati</taxon>
        <taxon>Bacillota</taxon>
        <taxon>Bacilli</taxon>
        <taxon>Bacillales</taxon>
        <taxon>Thermoactinomycetaceae</taxon>
        <taxon>Marininema</taxon>
    </lineage>
</organism>
<protein>
    <submittedName>
        <fullName evidence="1">Uncharacterized protein</fullName>
    </submittedName>
</protein>
<sequence length="77" mass="9051">MKIITLPRKSLNPMALPGMGRSIEIYDISEEYSHQIRHAFSRKELFVQFEDGKETTYPVINMWPDPHDATRITLFIE</sequence>
<dbReference type="AlphaFoldDB" id="A0A1H2YFI4"/>